<proteinExistence type="predicted"/>
<dbReference type="PANTHER" id="PTHR43833:SF9">
    <property type="entry name" value="POTASSIUM CHANNEL PROTEIN YUGO-RELATED"/>
    <property type="match status" value="1"/>
</dbReference>
<dbReference type="SUPFAM" id="SSF51735">
    <property type="entry name" value="NAD(P)-binding Rossmann-fold domains"/>
    <property type="match status" value="1"/>
</dbReference>
<dbReference type="EMBL" id="FOGL01000014">
    <property type="protein sequence ID" value="SER99741.1"/>
    <property type="molecule type" value="Genomic_DNA"/>
</dbReference>
<dbReference type="GO" id="GO:0005886">
    <property type="term" value="C:plasma membrane"/>
    <property type="evidence" value="ECO:0007669"/>
    <property type="project" value="UniProtKB-SubCell"/>
</dbReference>
<dbReference type="OrthoDB" id="9785285at2"/>
<dbReference type="Gene3D" id="1.10.287.70">
    <property type="match status" value="1"/>
</dbReference>
<reference evidence="4 5" key="1">
    <citation type="submission" date="2016-10" db="EMBL/GenBank/DDBJ databases">
        <authorList>
            <person name="de Groot N.N."/>
        </authorList>
    </citation>
    <scope>NUCLEOTIDE SEQUENCE [LARGE SCALE GENOMIC DNA]</scope>
    <source>
        <strain evidence="4 5">CGMCC 1.7727</strain>
    </source>
</reference>
<dbReference type="RefSeq" id="WP_089742135.1">
    <property type="nucleotide sequence ID" value="NZ_FOGL01000014.1"/>
</dbReference>
<dbReference type="GO" id="GO:0034220">
    <property type="term" value="P:monoatomic ion transmembrane transport"/>
    <property type="evidence" value="ECO:0007669"/>
    <property type="project" value="UniProtKB-KW"/>
</dbReference>
<dbReference type="InterPro" id="IPR036291">
    <property type="entry name" value="NAD(P)-bd_dom_sf"/>
</dbReference>
<evidence type="ECO:0000313" key="4">
    <source>
        <dbReference type="EMBL" id="SER99741.1"/>
    </source>
</evidence>
<keyword evidence="2" id="KW-0472">Membrane</keyword>
<name>A0A1H9TRZ7_9BACI</name>
<dbReference type="GO" id="GO:0006813">
    <property type="term" value="P:potassium ion transport"/>
    <property type="evidence" value="ECO:0007669"/>
    <property type="project" value="InterPro"/>
</dbReference>
<feature type="domain" description="RCK N-terminal" evidence="3">
    <location>
        <begin position="114"/>
        <end position="239"/>
    </location>
</feature>
<dbReference type="AlphaFoldDB" id="A0A1H9TRZ7"/>
<organism evidence="4 5">
    <name type="scientific">Gracilibacillus ureilyticus</name>
    <dbReference type="NCBI Taxonomy" id="531814"/>
    <lineage>
        <taxon>Bacteria</taxon>
        <taxon>Bacillati</taxon>
        <taxon>Bacillota</taxon>
        <taxon>Bacilli</taxon>
        <taxon>Bacillales</taxon>
        <taxon>Bacillaceae</taxon>
        <taxon>Gracilibacillus</taxon>
    </lineage>
</organism>
<dbReference type="Gene3D" id="3.40.50.720">
    <property type="entry name" value="NAD(P)-binding Rossmann-like Domain"/>
    <property type="match status" value="1"/>
</dbReference>
<protein>
    <submittedName>
        <fullName evidence="4">Voltage-gated potassium channel</fullName>
    </submittedName>
</protein>
<accession>A0A1H9TRZ7</accession>
<evidence type="ECO:0000256" key="2">
    <source>
        <dbReference type="SAM" id="Phobius"/>
    </source>
</evidence>
<keyword evidence="2" id="KW-0812">Transmembrane</keyword>
<keyword evidence="5" id="KW-1185">Reference proteome</keyword>
<sequence length="331" mass="37622">MIWNRCIQFYFHLPIFLRLILSVTLIMLLFGFIIHLIEPSHFPTLFDGVWWAFVTGSTVGYGDYVPLSTLGKAVGIFLILAGGGLVTFYMATISAGTIKHEKDLSDGKIAYRGKNHIIIVGWNERTRQLTEMMRNRQINQDIVLIDHTMRNISYKDHHIHFIHGNPTADDVLQKAKIKDATHAIITADPSFKENEADRQTILNIISAKGNNPELIIVAEILTDIQQKNAERAGANLIIRSNDFMSSLFFQTIFQASNHATDIIAKTLEQQQFCTTPIDPDMAGQNFHACAVKLLDNNKWLIGIMRADEIMIHPDFKLILEEKDMLIYLQPF</sequence>
<keyword evidence="2" id="KW-1133">Transmembrane helix</keyword>
<dbReference type="Pfam" id="PF02254">
    <property type="entry name" value="TrkA_N"/>
    <property type="match status" value="1"/>
</dbReference>
<dbReference type="PROSITE" id="PS51201">
    <property type="entry name" value="RCK_N"/>
    <property type="match status" value="1"/>
</dbReference>
<dbReference type="Proteomes" id="UP000199687">
    <property type="component" value="Unassembled WGS sequence"/>
</dbReference>
<dbReference type="PANTHER" id="PTHR43833">
    <property type="entry name" value="POTASSIUM CHANNEL PROTEIN 2-RELATED-RELATED"/>
    <property type="match status" value="1"/>
</dbReference>
<dbReference type="Pfam" id="PF07885">
    <property type="entry name" value="Ion_trans_2"/>
    <property type="match status" value="1"/>
</dbReference>
<evidence type="ECO:0000259" key="3">
    <source>
        <dbReference type="PROSITE" id="PS51201"/>
    </source>
</evidence>
<dbReference type="InterPro" id="IPR013099">
    <property type="entry name" value="K_chnl_dom"/>
</dbReference>
<dbReference type="SUPFAM" id="SSF81324">
    <property type="entry name" value="Voltage-gated potassium channels"/>
    <property type="match status" value="1"/>
</dbReference>
<dbReference type="STRING" id="531814.SAMN04487944_114139"/>
<evidence type="ECO:0000313" key="5">
    <source>
        <dbReference type="Proteomes" id="UP000199687"/>
    </source>
</evidence>
<dbReference type="InterPro" id="IPR003148">
    <property type="entry name" value="RCK_N"/>
</dbReference>
<gene>
    <name evidence="4" type="ORF">SAMN04487944_114139</name>
</gene>
<feature type="transmembrane region" description="Helical" evidence="2">
    <location>
        <begin position="15"/>
        <end position="37"/>
    </location>
</feature>
<dbReference type="InterPro" id="IPR050721">
    <property type="entry name" value="Trk_Ktr_HKT_K-transport"/>
</dbReference>
<feature type="transmembrane region" description="Helical" evidence="2">
    <location>
        <begin position="49"/>
        <end position="67"/>
    </location>
</feature>
<feature type="transmembrane region" description="Helical" evidence="2">
    <location>
        <begin position="73"/>
        <end position="92"/>
    </location>
</feature>
<evidence type="ECO:0000256" key="1">
    <source>
        <dbReference type="ARBA" id="ARBA00004651"/>
    </source>
</evidence>
<comment type="subcellular location">
    <subcellularLocation>
        <location evidence="1">Cell membrane</location>
        <topology evidence="1">Multi-pass membrane protein</topology>
    </subcellularLocation>
</comment>
<keyword evidence="4" id="KW-0406">Ion transport</keyword>
<keyword evidence="4" id="KW-0407">Ion channel</keyword>
<keyword evidence="4" id="KW-0813">Transport</keyword>